<dbReference type="OrthoDB" id="10267115at2759"/>
<dbReference type="GO" id="GO:0030148">
    <property type="term" value="P:sphingolipid biosynthetic process"/>
    <property type="evidence" value="ECO:0007669"/>
    <property type="project" value="TreeGrafter"/>
</dbReference>
<evidence type="ECO:0000313" key="2">
    <source>
        <dbReference type="Proteomes" id="UP000546213"/>
    </source>
</evidence>
<keyword evidence="2" id="KW-1185">Reference proteome</keyword>
<accession>A0A8H5KKB6</accession>
<sequence length="323" mass="35106">MSDLTGKTVFLAGGSTGLGKELAIALASRGCHVTIFARRREQLEIAREKVSAARKSQSQDIIVQSLDLTDPEKIQSTFASQPRLPDILYCLAGGTTNELGFLVDLDPSDVQRCMTNNYLTSAYPAQAILKLWVQDDKQKEPNSNVKGSVKRRKLVFISSAAAFVAFPGYIAYTHSSAAKCAVRALADTLRSELKRYSGPVSEYSVHISFPSNFISPSFIDELGNKPELTKQLDGTAAPMTELTQKLHSSKQVADYILKEVDKNEYVICSEYEAALLFGAMTGPSPKRGIGFVDSCVSIAAVAAGPIIRRYLDAKVEKDSVAPK</sequence>
<name>A0A8H5KKB6_9HYPO</name>
<dbReference type="InterPro" id="IPR002347">
    <property type="entry name" value="SDR_fam"/>
</dbReference>
<dbReference type="SUPFAM" id="SSF51735">
    <property type="entry name" value="NAD(P)-binding Rossmann-fold domains"/>
    <property type="match status" value="1"/>
</dbReference>
<dbReference type="InterPro" id="IPR036291">
    <property type="entry name" value="NAD(P)-bd_dom_sf"/>
</dbReference>
<dbReference type="Gene3D" id="3.40.50.720">
    <property type="entry name" value="NAD(P)-binding Rossmann-like Domain"/>
    <property type="match status" value="1"/>
</dbReference>
<evidence type="ECO:0000313" key="1">
    <source>
        <dbReference type="EMBL" id="KAF5575850.1"/>
    </source>
</evidence>
<dbReference type="PANTHER" id="PTHR43550">
    <property type="entry name" value="3-KETODIHYDROSPHINGOSINE REDUCTASE"/>
    <property type="match status" value="1"/>
</dbReference>
<reference evidence="1 2" key="1">
    <citation type="submission" date="2020-05" db="EMBL/GenBank/DDBJ databases">
        <title>Identification and distribution of gene clusters putatively required for synthesis of sphingolipid metabolism inhibitors in phylogenetically diverse species of the filamentous fungus Fusarium.</title>
        <authorList>
            <person name="Kim H.-S."/>
            <person name="Busman M."/>
            <person name="Brown D.W."/>
            <person name="Divon H."/>
            <person name="Uhlig S."/>
            <person name="Proctor R.H."/>
        </authorList>
    </citation>
    <scope>NUCLEOTIDE SEQUENCE [LARGE SCALE GENOMIC DNA]</scope>
    <source>
        <strain evidence="1 2">NRRL 36939</strain>
    </source>
</reference>
<organism evidence="1 2">
    <name type="scientific">Fusarium pseudocircinatum</name>
    <dbReference type="NCBI Taxonomy" id="56676"/>
    <lineage>
        <taxon>Eukaryota</taxon>
        <taxon>Fungi</taxon>
        <taxon>Dikarya</taxon>
        <taxon>Ascomycota</taxon>
        <taxon>Pezizomycotina</taxon>
        <taxon>Sordariomycetes</taxon>
        <taxon>Hypocreomycetidae</taxon>
        <taxon>Hypocreales</taxon>
        <taxon>Nectriaceae</taxon>
        <taxon>Fusarium</taxon>
        <taxon>Fusarium fujikuroi species complex</taxon>
    </lineage>
</organism>
<dbReference type="GO" id="GO:0005789">
    <property type="term" value="C:endoplasmic reticulum membrane"/>
    <property type="evidence" value="ECO:0007669"/>
    <property type="project" value="TreeGrafter"/>
</dbReference>
<protein>
    <submittedName>
        <fullName evidence="1">Short chain dehydrogenase</fullName>
    </submittedName>
</protein>
<dbReference type="GO" id="GO:0006666">
    <property type="term" value="P:3-keto-sphinganine metabolic process"/>
    <property type="evidence" value="ECO:0007669"/>
    <property type="project" value="TreeGrafter"/>
</dbReference>
<dbReference type="Pfam" id="PF00106">
    <property type="entry name" value="adh_short"/>
    <property type="match status" value="1"/>
</dbReference>
<dbReference type="AlphaFoldDB" id="A0A8H5KKB6"/>
<dbReference type="EMBL" id="JAAOAS010000455">
    <property type="protein sequence ID" value="KAF5575850.1"/>
    <property type="molecule type" value="Genomic_DNA"/>
</dbReference>
<gene>
    <name evidence="1" type="ORF">FPCIR_12989</name>
</gene>
<dbReference type="Proteomes" id="UP000546213">
    <property type="component" value="Unassembled WGS sequence"/>
</dbReference>
<dbReference type="PANTHER" id="PTHR43550:SF3">
    <property type="entry name" value="3-KETODIHYDROSPHINGOSINE REDUCTASE"/>
    <property type="match status" value="1"/>
</dbReference>
<comment type="caution">
    <text evidence="1">The sequence shown here is derived from an EMBL/GenBank/DDBJ whole genome shotgun (WGS) entry which is preliminary data.</text>
</comment>
<dbReference type="GO" id="GO:0047560">
    <property type="term" value="F:3-dehydrosphinganine reductase activity"/>
    <property type="evidence" value="ECO:0007669"/>
    <property type="project" value="TreeGrafter"/>
</dbReference>
<proteinExistence type="predicted"/>